<sequence>MSDTSLVFNILAKDKASGTFNKLKGVAATAGLAIGAALAAGVASTLAQSKTDALLAAQLGAGTPAAASAGRAAGDVYARGVVETMEEATAAVRAAMQNALVPSGASTAQIDAVASKVANLSKVMEEDAGRVSTAVSQMIRTGMVKSASEGFDLLQRGVEMGVNKSQDLIDTFNEYGTQFRKLGVDGPAALGLLSQAVKAGARDSDTAADALKEFAIRAVDGSATTAAGFAALGLSGKQMAADIAAGGPKATAALDQTLDRLRGIKDPVKQGQVAVQLFGTKAEDLGAALLAMDPSKATTGLGQLGGAADRAGRQLEQSAGAKLEAFKRTAQQALVENLAKAIPYIEKTFGFLARNSSWVTPLTAGLVAFAGVIYTVSTAMKVWAVVQAVLNLELWSSPITWVVLAIVALVAIIVIIAVKTDWFQRLWAWAWGGIKAGAAAVWSWLQQHWPLLLAIITGPIGLAVLYVVRNWDKIKAGATSAKDWVVSKFTALAQFVFGMGARIGRAARGMFDGVKSAFRNAINWIIGKWNGLSFTIGGGSFMGVSVPSASFGTPNIPYLAKGGTIDRSGLAVVGERGPELLSLNRGAQVTPLTGRGGGVTVIELRSGGTALDDLLVEILRGAIKRRGGNVQVALGRS</sequence>
<dbReference type="EMBL" id="JAFEUO010000003">
    <property type="protein sequence ID" value="MBM7083600.1"/>
    <property type="molecule type" value="Genomic_DNA"/>
</dbReference>
<keyword evidence="1" id="KW-1133">Transmembrane helix</keyword>
<feature type="transmembrane region" description="Helical" evidence="1">
    <location>
        <begin position="426"/>
        <end position="445"/>
    </location>
</feature>
<evidence type="ECO:0000256" key="1">
    <source>
        <dbReference type="SAM" id="Phobius"/>
    </source>
</evidence>
<feature type="transmembrane region" description="Helical" evidence="1">
    <location>
        <begin position="26"/>
        <end position="47"/>
    </location>
</feature>
<name>A0ABS2JAM0_9ACTN</name>
<organism evidence="3 4">
    <name type="scientific">Micromonospora humidisoli</name>
    <dbReference type="NCBI Taxonomy" id="2807622"/>
    <lineage>
        <taxon>Bacteria</taxon>
        <taxon>Bacillati</taxon>
        <taxon>Actinomycetota</taxon>
        <taxon>Actinomycetes</taxon>
        <taxon>Micromonosporales</taxon>
        <taxon>Micromonosporaceae</taxon>
        <taxon>Micromonospora</taxon>
    </lineage>
</organism>
<protein>
    <submittedName>
        <fullName evidence="3">Phage tail tape measure protein</fullName>
    </submittedName>
</protein>
<dbReference type="Proteomes" id="UP000809587">
    <property type="component" value="Unassembled WGS sequence"/>
</dbReference>
<keyword evidence="1" id="KW-0472">Membrane</keyword>
<dbReference type="InterPro" id="IPR010090">
    <property type="entry name" value="Phage_tape_meas"/>
</dbReference>
<gene>
    <name evidence="3" type="ORF">JQN84_13850</name>
</gene>
<feature type="domain" description="Phage tail tape measure protein" evidence="2">
    <location>
        <begin position="89"/>
        <end position="279"/>
    </location>
</feature>
<feature type="transmembrane region" description="Helical" evidence="1">
    <location>
        <begin position="362"/>
        <end position="386"/>
    </location>
</feature>
<accession>A0ABS2JAM0</accession>
<feature type="transmembrane region" description="Helical" evidence="1">
    <location>
        <begin position="398"/>
        <end position="419"/>
    </location>
</feature>
<comment type="caution">
    <text evidence="3">The sequence shown here is derived from an EMBL/GenBank/DDBJ whole genome shotgun (WGS) entry which is preliminary data.</text>
</comment>
<evidence type="ECO:0000313" key="3">
    <source>
        <dbReference type="EMBL" id="MBM7083600.1"/>
    </source>
</evidence>
<feature type="transmembrane region" description="Helical" evidence="1">
    <location>
        <begin position="451"/>
        <end position="468"/>
    </location>
</feature>
<proteinExistence type="predicted"/>
<evidence type="ECO:0000313" key="4">
    <source>
        <dbReference type="Proteomes" id="UP000809587"/>
    </source>
</evidence>
<keyword evidence="1" id="KW-0812">Transmembrane</keyword>
<evidence type="ECO:0000259" key="2">
    <source>
        <dbReference type="Pfam" id="PF10145"/>
    </source>
</evidence>
<keyword evidence="4" id="KW-1185">Reference proteome</keyword>
<reference evidence="3 4" key="1">
    <citation type="submission" date="2021-02" db="EMBL/GenBank/DDBJ databases">
        <authorList>
            <person name="Lee D.-H."/>
        </authorList>
    </citation>
    <scope>NUCLEOTIDE SEQUENCE [LARGE SCALE GENOMIC DNA]</scope>
    <source>
        <strain evidence="3 4">MMS20-R2-29</strain>
    </source>
</reference>
<dbReference type="RefSeq" id="WP_204958740.1">
    <property type="nucleotide sequence ID" value="NZ_JAFEUO010000003.1"/>
</dbReference>
<dbReference type="Pfam" id="PF10145">
    <property type="entry name" value="PhageMin_Tail"/>
    <property type="match status" value="1"/>
</dbReference>